<evidence type="ECO:0000259" key="5">
    <source>
        <dbReference type="PROSITE" id="PS50977"/>
    </source>
</evidence>
<dbReference type="RefSeq" id="WP_104228987.1">
    <property type="nucleotide sequence ID" value="NZ_PSNW01000001.1"/>
</dbReference>
<keyword evidence="7" id="KW-1185">Reference proteome</keyword>
<evidence type="ECO:0000256" key="2">
    <source>
        <dbReference type="ARBA" id="ARBA00023125"/>
    </source>
</evidence>
<keyword evidence="3" id="KW-0804">Transcription</keyword>
<dbReference type="GO" id="GO:0000976">
    <property type="term" value="F:transcription cis-regulatory region binding"/>
    <property type="evidence" value="ECO:0007669"/>
    <property type="project" value="TreeGrafter"/>
</dbReference>
<comment type="caution">
    <text evidence="6">The sequence shown here is derived from an EMBL/GenBank/DDBJ whole genome shotgun (WGS) entry which is preliminary data.</text>
</comment>
<dbReference type="AlphaFoldDB" id="A0A2S5TM13"/>
<dbReference type="EMBL" id="PSNW01000001">
    <property type="protein sequence ID" value="PPE76023.1"/>
    <property type="molecule type" value="Genomic_DNA"/>
</dbReference>
<dbReference type="PROSITE" id="PS50977">
    <property type="entry name" value="HTH_TETR_2"/>
    <property type="match status" value="1"/>
</dbReference>
<evidence type="ECO:0000256" key="3">
    <source>
        <dbReference type="ARBA" id="ARBA00023163"/>
    </source>
</evidence>
<evidence type="ECO:0000256" key="4">
    <source>
        <dbReference type="PROSITE-ProRule" id="PRU00335"/>
    </source>
</evidence>
<dbReference type="PANTHER" id="PTHR30055:SF234">
    <property type="entry name" value="HTH-TYPE TRANSCRIPTIONAL REGULATOR BETI"/>
    <property type="match status" value="1"/>
</dbReference>
<reference evidence="6 7" key="1">
    <citation type="submission" date="2018-02" db="EMBL/GenBank/DDBJ databases">
        <title>Genome sequencing of Solimonas sp. HR-BB.</title>
        <authorList>
            <person name="Lee Y."/>
            <person name="Jeon C.O."/>
        </authorList>
    </citation>
    <scope>NUCLEOTIDE SEQUENCE [LARGE SCALE GENOMIC DNA]</scope>
    <source>
        <strain evidence="6 7">HR-BB</strain>
    </source>
</reference>
<dbReference type="PANTHER" id="PTHR30055">
    <property type="entry name" value="HTH-TYPE TRANSCRIPTIONAL REGULATOR RUTR"/>
    <property type="match status" value="1"/>
</dbReference>
<evidence type="ECO:0000256" key="1">
    <source>
        <dbReference type="ARBA" id="ARBA00023015"/>
    </source>
</evidence>
<dbReference type="InterPro" id="IPR050109">
    <property type="entry name" value="HTH-type_TetR-like_transc_reg"/>
</dbReference>
<organism evidence="6 7">
    <name type="scientific">Solimonas fluminis</name>
    <dbReference type="NCBI Taxonomy" id="2086571"/>
    <lineage>
        <taxon>Bacteria</taxon>
        <taxon>Pseudomonadati</taxon>
        <taxon>Pseudomonadota</taxon>
        <taxon>Gammaproteobacteria</taxon>
        <taxon>Nevskiales</taxon>
        <taxon>Nevskiaceae</taxon>
        <taxon>Solimonas</taxon>
    </lineage>
</organism>
<keyword evidence="1" id="KW-0805">Transcription regulation</keyword>
<evidence type="ECO:0000313" key="6">
    <source>
        <dbReference type="EMBL" id="PPE76023.1"/>
    </source>
</evidence>
<name>A0A2S5TM13_9GAMM</name>
<dbReference type="GO" id="GO:0003700">
    <property type="term" value="F:DNA-binding transcription factor activity"/>
    <property type="evidence" value="ECO:0007669"/>
    <property type="project" value="TreeGrafter"/>
</dbReference>
<dbReference type="Gene3D" id="1.10.357.10">
    <property type="entry name" value="Tetracycline Repressor, domain 2"/>
    <property type="match status" value="1"/>
</dbReference>
<accession>A0A2S5TM13</accession>
<dbReference type="Pfam" id="PF00440">
    <property type="entry name" value="TetR_N"/>
    <property type="match status" value="1"/>
</dbReference>
<gene>
    <name evidence="6" type="ORF">C3942_01345</name>
</gene>
<sequence>MPRKPQQQRAKATVASIVEAAMIVLATQGPKGVTTRRIADVAGIGVGSLYEYFENREQVYDAIFERLVQDAVKTIQPLIPELVRLSIREAVRTLLLKLRELLMENDGRYLMCVRYAPHLAQRNPLDPLRKVLTELLMQYVMRHPQYMQVPNLATMGYIHIHGGTFTVIRHLADPTPPMTFEELADGLADMVAYCADGALRDRGVAAR</sequence>
<dbReference type="PRINTS" id="PR00455">
    <property type="entry name" value="HTHTETR"/>
</dbReference>
<keyword evidence="2 4" id="KW-0238">DNA-binding</keyword>
<dbReference type="InterPro" id="IPR001647">
    <property type="entry name" value="HTH_TetR"/>
</dbReference>
<protein>
    <submittedName>
        <fullName evidence="6">TetR/AcrR family transcriptional regulator</fullName>
    </submittedName>
</protein>
<feature type="domain" description="HTH tetR-type" evidence="5">
    <location>
        <begin position="11"/>
        <end position="71"/>
    </location>
</feature>
<proteinExistence type="predicted"/>
<dbReference type="Proteomes" id="UP000238220">
    <property type="component" value="Unassembled WGS sequence"/>
</dbReference>
<dbReference type="InterPro" id="IPR009057">
    <property type="entry name" value="Homeodomain-like_sf"/>
</dbReference>
<feature type="DNA-binding region" description="H-T-H motif" evidence="4">
    <location>
        <begin position="34"/>
        <end position="53"/>
    </location>
</feature>
<dbReference type="OrthoDB" id="9816320at2"/>
<evidence type="ECO:0000313" key="7">
    <source>
        <dbReference type="Proteomes" id="UP000238220"/>
    </source>
</evidence>
<dbReference type="SUPFAM" id="SSF46689">
    <property type="entry name" value="Homeodomain-like"/>
    <property type="match status" value="1"/>
</dbReference>